<dbReference type="Ensembl" id="ENSCCRT00000104823.2">
    <property type="protein sequence ID" value="ENSCCRP00000096594.1"/>
    <property type="gene ID" value="ENSCCRG00000052029.2"/>
</dbReference>
<protein>
    <submittedName>
        <fullName evidence="1">Uncharacterized protein</fullName>
    </submittedName>
</protein>
<organism evidence="1 2">
    <name type="scientific">Cyprinus carpio carpio</name>
    <dbReference type="NCBI Taxonomy" id="630221"/>
    <lineage>
        <taxon>Eukaryota</taxon>
        <taxon>Metazoa</taxon>
        <taxon>Chordata</taxon>
        <taxon>Craniata</taxon>
        <taxon>Vertebrata</taxon>
        <taxon>Euteleostomi</taxon>
        <taxon>Actinopterygii</taxon>
        <taxon>Neopterygii</taxon>
        <taxon>Teleostei</taxon>
        <taxon>Ostariophysi</taxon>
        <taxon>Cypriniformes</taxon>
        <taxon>Cyprinidae</taxon>
        <taxon>Cyprininae</taxon>
        <taxon>Cyprinus</taxon>
    </lineage>
</organism>
<dbReference type="InterPro" id="IPR036291">
    <property type="entry name" value="NAD(P)-bd_dom_sf"/>
</dbReference>
<reference evidence="1" key="2">
    <citation type="submission" date="2025-09" db="UniProtKB">
        <authorList>
            <consortium name="Ensembl"/>
        </authorList>
    </citation>
    <scope>IDENTIFICATION</scope>
</reference>
<keyword evidence="2" id="KW-1185">Reference proteome</keyword>
<dbReference type="Pfam" id="PF00106">
    <property type="entry name" value="adh_short"/>
    <property type="match status" value="1"/>
</dbReference>
<dbReference type="AlphaFoldDB" id="A0A8C1G1E6"/>
<dbReference type="PANTHER" id="PTHR24322">
    <property type="entry name" value="PKSB"/>
    <property type="match status" value="1"/>
</dbReference>
<evidence type="ECO:0000313" key="1">
    <source>
        <dbReference type="Ensembl" id="ENSCCRP00000096594.1"/>
    </source>
</evidence>
<dbReference type="PANTHER" id="PTHR24322:SF691">
    <property type="entry name" value="RETINOL DEHYDROGENASE 10-LIKE"/>
    <property type="match status" value="1"/>
</dbReference>
<dbReference type="Proteomes" id="UP001108240">
    <property type="component" value="Unplaced"/>
</dbReference>
<proteinExistence type="predicted"/>
<sequence>MGSRRRELVLITGSGGALGRLFALELSKHGAELVLWDINGETNERRQQGGQAHAYTVDVTNREQVYRTANQVRKEVGRCDLLGEQRRGAGRRETPGLNKGHGFNSLGMHELYTLNISIDSRNKDA</sequence>
<accession>A0A8C1G1E6</accession>
<dbReference type="GO" id="GO:0005811">
    <property type="term" value="C:lipid droplet"/>
    <property type="evidence" value="ECO:0007669"/>
    <property type="project" value="TreeGrafter"/>
</dbReference>
<dbReference type="Gene3D" id="3.40.50.720">
    <property type="entry name" value="NAD(P)-binding Rossmann-like Domain"/>
    <property type="match status" value="1"/>
</dbReference>
<dbReference type="SUPFAM" id="SSF51735">
    <property type="entry name" value="NAD(P)-binding Rossmann-fold domains"/>
    <property type="match status" value="1"/>
</dbReference>
<dbReference type="GO" id="GO:0016616">
    <property type="term" value="F:oxidoreductase activity, acting on the CH-OH group of donors, NAD or NADP as acceptor"/>
    <property type="evidence" value="ECO:0007669"/>
    <property type="project" value="TreeGrafter"/>
</dbReference>
<dbReference type="InterPro" id="IPR002347">
    <property type="entry name" value="SDR_fam"/>
</dbReference>
<name>A0A8C1G1E6_CYPCA</name>
<evidence type="ECO:0000313" key="2">
    <source>
        <dbReference type="Proteomes" id="UP001108240"/>
    </source>
</evidence>
<dbReference type="GeneTree" id="ENSGT00940000165342"/>
<reference evidence="1" key="1">
    <citation type="submission" date="2025-08" db="UniProtKB">
        <authorList>
            <consortium name="Ensembl"/>
        </authorList>
    </citation>
    <scope>IDENTIFICATION</scope>
</reference>